<evidence type="ECO:0000313" key="1">
    <source>
        <dbReference type="EMBL" id="MDP9870379.1"/>
    </source>
</evidence>
<dbReference type="RefSeq" id="WP_306876266.1">
    <property type="nucleotide sequence ID" value="NZ_JAUSRB010000004.1"/>
</dbReference>
<protein>
    <submittedName>
        <fullName evidence="1">Uncharacterized protein</fullName>
    </submittedName>
</protein>
<accession>A0ABT9RNU1</accession>
<name>A0ABT9RNU1_9ACTN</name>
<keyword evidence="2" id="KW-1185">Reference proteome</keyword>
<dbReference type="PROSITE" id="PS51257">
    <property type="entry name" value="PROKAR_LIPOPROTEIN"/>
    <property type="match status" value="1"/>
</dbReference>
<evidence type="ECO:0000313" key="2">
    <source>
        <dbReference type="Proteomes" id="UP001230426"/>
    </source>
</evidence>
<reference evidence="1 2" key="1">
    <citation type="submission" date="2023-07" db="EMBL/GenBank/DDBJ databases">
        <title>Sequencing the genomes of 1000 actinobacteria strains.</title>
        <authorList>
            <person name="Klenk H.-P."/>
        </authorList>
    </citation>
    <scope>NUCLEOTIDE SEQUENCE [LARGE SCALE GENOMIC DNA]</scope>
    <source>
        <strain evidence="1 2">DSM 44109</strain>
    </source>
</reference>
<dbReference type="EMBL" id="JAUSRB010000004">
    <property type="protein sequence ID" value="MDP9870379.1"/>
    <property type="molecule type" value="Genomic_DNA"/>
</dbReference>
<sequence>MRTIARNSKRVDEIKAACTVVTGFVSGCDENGRRLGQPVTWQEPVWEMLKQIKAARLIEHVEGKAYTIELNDKAATVIAVTAPATVAAGMDGITYTNDEGTTDSADVWSVRVVLDELGAPATLADIYCDGLETTVSADALSPEPYVRVPSAEYLAEQAETERTTEDERPEDDARHNWLTESADSFTLTAENGQTETVRALCAYPDGSITVFGAGRAETVSAWQLAPELFAAERFTLTDENGETKRVRVMYVHGVYAEVNVSTLEGKMLTTVSAFDLSREVVKTTRGPETLGVPVPNTRVLVYAPFNTITGTVKAVSWGKGRARDGVVAVVERSTYDPSHGVTPFVVAVFWPSVPVDPAGETYVTRDVRSYHADWKSAAHAMSDVQAEVFPWGDKVTERESAPVKVTGPNVPSAQTFTLEGSRFARRVLSVDPVTQTAMVEAFYEYAEPFQASVWRLSPTGTAPAHV</sequence>
<proteinExistence type="predicted"/>
<dbReference type="Proteomes" id="UP001230426">
    <property type="component" value="Unassembled WGS sequence"/>
</dbReference>
<organism evidence="1 2">
    <name type="scientific">Streptosporangium brasiliense</name>
    <dbReference type="NCBI Taxonomy" id="47480"/>
    <lineage>
        <taxon>Bacteria</taxon>
        <taxon>Bacillati</taxon>
        <taxon>Actinomycetota</taxon>
        <taxon>Actinomycetes</taxon>
        <taxon>Streptosporangiales</taxon>
        <taxon>Streptosporangiaceae</taxon>
        <taxon>Streptosporangium</taxon>
    </lineage>
</organism>
<gene>
    <name evidence="1" type="ORF">J2S55_009717</name>
</gene>
<comment type="caution">
    <text evidence="1">The sequence shown here is derived from an EMBL/GenBank/DDBJ whole genome shotgun (WGS) entry which is preliminary data.</text>
</comment>